<dbReference type="Proteomes" id="UP000695562">
    <property type="component" value="Unassembled WGS sequence"/>
</dbReference>
<gene>
    <name evidence="1" type="ORF">CYY_000289</name>
</gene>
<name>A0A8J4V951_9MYCE</name>
<protein>
    <submittedName>
        <fullName evidence="1">Uncharacterized protein</fullName>
    </submittedName>
</protein>
<evidence type="ECO:0000313" key="2">
    <source>
        <dbReference type="Proteomes" id="UP000695562"/>
    </source>
</evidence>
<keyword evidence="2" id="KW-1185">Reference proteome</keyword>
<dbReference type="AlphaFoldDB" id="A0A8J4V951"/>
<reference evidence="1" key="1">
    <citation type="submission" date="2020-01" db="EMBL/GenBank/DDBJ databases">
        <title>Development of genomics and gene disruption for Polysphondylium violaceum indicates a role for the polyketide synthase stlB in stalk morphogenesis.</title>
        <authorList>
            <person name="Narita B."/>
            <person name="Kawabe Y."/>
            <person name="Kin K."/>
            <person name="Saito T."/>
            <person name="Gibbs R."/>
            <person name="Kuspa A."/>
            <person name="Muzny D."/>
            <person name="Queller D."/>
            <person name="Richards S."/>
            <person name="Strassman J."/>
            <person name="Sucgang R."/>
            <person name="Worley K."/>
            <person name="Schaap P."/>
        </authorList>
    </citation>
    <scope>NUCLEOTIDE SEQUENCE</scope>
    <source>
        <strain evidence="1">QSvi11</strain>
    </source>
</reference>
<dbReference type="EMBL" id="AJWJ01000005">
    <property type="protein sequence ID" value="KAF2078422.1"/>
    <property type="molecule type" value="Genomic_DNA"/>
</dbReference>
<evidence type="ECO:0000313" key="1">
    <source>
        <dbReference type="EMBL" id="KAF2078422.1"/>
    </source>
</evidence>
<sequence>MLKLRNTVSIYHQFLNTATITTLLGYSSNSIKYSTSSISGQDSIEIPTDDILKNYKFKTQPIANIQPRVRTTLLNRPEISTPDQYDVNPMFHSQPFKNYFKDDPNYLSKLSKTMNQVQKIEGIGHVPAKLTQPFSLDSLESQRYILTYFHVHLGFKSLDSWYTKGYTFFSKLGLMNILERYNYSIPKLMMTVFPDYDWKINKFVRSPLHWDDLDVHRFYIEKEILEKKGFKATDIPELAKLPKSEIFKHNIRMYIRGNYVEYLKLLYPQYTWSLKDFHSSWYAHYFGLSEGNWKNNVKIDFDLNPPEKWYDFKFTQSSSIPRTRLAIDMILERHPQLKPWEFKRFSWECHLDYVESFINHLKDKLSIKDHTDWYKVTKEDIKPASEELFIFLLKRVYPDYKFLPPLFKHIKCHDHVLSRQTLEEFGQKNLGITQLDDWYTKTSKDVEPILDLLIPFKAFGDLIMKSFPKHNWIPSNFINFGTKETYNKKENIIKILKEIQEKNPEIFKTMDDFHDLQQIHYKNDYPYSLIRVKPKQLVSFAYPDYPWITLKFISILESRNALASITDLDKDQFIDYLFKMDSPIKHILDIVSIEMDDPKGRCFYFGTSQGNDKRRITKAVVLSKLSSYVLKKYYNQDVQLNSTSFDKISEIYTKNLELEQGVVLKLIKSKNKCTDQKNVNIQLTFPNGESTTFTNDRFPPFSFIQSIYPKLKSLSNNNKV</sequence>
<comment type="caution">
    <text evidence="1">The sequence shown here is derived from an EMBL/GenBank/DDBJ whole genome shotgun (WGS) entry which is preliminary data.</text>
</comment>
<proteinExistence type="predicted"/>
<organism evidence="1 2">
    <name type="scientific">Polysphondylium violaceum</name>
    <dbReference type="NCBI Taxonomy" id="133409"/>
    <lineage>
        <taxon>Eukaryota</taxon>
        <taxon>Amoebozoa</taxon>
        <taxon>Evosea</taxon>
        <taxon>Eumycetozoa</taxon>
        <taxon>Dictyostelia</taxon>
        <taxon>Dictyosteliales</taxon>
        <taxon>Dictyosteliaceae</taxon>
        <taxon>Polysphondylium</taxon>
    </lineage>
</organism>
<accession>A0A8J4V951</accession>